<keyword evidence="3 9" id="KW-0813">Transport</keyword>
<sequence>MNRVINVDDRGEVMIPEDPQPAWYQVLDEERTASRQSLRKPIMAGIIVIAVGFGGFFSWAFTAELDSAAVASGSVIVDSRKKVVNHFEGGILKKLLVEEGERVKQGQVLMLLDGTRSESELGQLRGERYGLLAKLARLRAEQEGRDQINFPQQLMDAKQEYVDDILQDEKRLFGKRNEVYEAKRNAQAKQIEQFDAEARALDSQINARTRQEKLVAEQLQGIRQLAEKGFATRTQLVEIENNWSDLVGDMGEFKAQKAAAEQQKAEAEINLASIEMEWQSDIATEIQEAQLALNDVSQRLRASEDVLNRLEVKAPQAGTVANIQVRTPGGVISPAEPIMDIIPEDEPLLIEAMINRQDIDSVHVGSKAQIKLTAYSQRRLAPLDGEVKYVAADQTVDEQRDSSYYIVRAAIDPGALAERDDIEIRPGMPADILILKSPRKAIDYLVDPITESMSKAFRED</sequence>
<evidence type="ECO:0000256" key="9">
    <source>
        <dbReference type="RuleBase" id="RU365093"/>
    </source>
</evidence>
<dbReference type="PANTHER" id="PTHR30386">
    <property type="entry name" value="MEMBRANE FUSION SUBUNIT OF EMRAB-TOLC MULTIDRUG EFFLUX PUMP"/>
    <property type="match status" value="1"/>
</dbReference>
<keyword evidence="10" id="KW-0175">Coiled coil</keyword>
<evidence type="ECO:0000256" key="8">
    <source>
        <dbReference type="ARBA" id="ARBA00023136"/>
    </source>
</evidence>
<name>A0A154LA23_9PROT</name>
<evidence type="ECO:0000259" key="12">
    <source>
        <dbReference type="Pfam" id="PF26002"/>
    </source>
</evidence>
<dbReference type="Gene3D" id="2.40.50.100">
    <property type="match status" value="1"/>
</dbReference>
<dbReference type="GO" id="GO:0005886">
    <property type="term" value="C:plasma membrane"/>
    <property type="evidence" value="ECO:0007669"/>
    <property type="project" value="UniProtKB-SubCell"/>
</dbReference>
<dbReference type="NCBIfam" id="TIGR01843">
    <property type="entry name" value="type_I_hlyD"/>
    <property type="match status" value="1"/>
</dbReference>
<gene>
    <name evidence="13" type="ORF">AUP42_12520</name>
</gene>
<evidence type="ECO:0000313" key="13">
    <source>
        <dbReference type="EMBL" id="KZB68266.1"/>
    </source>
</evidence>
<dbReference type="InterPro" id="IPR010129">
    <property type="entry name" value="T1SS_HlyD"/>
</dbReference>
<evidence type="ECO:0000256" key="10">
    <source>
        <dbReference type="SAM" id="Coils"/>
    </source>
</evidence>
<keyword evidence="4 9" id="KW-1003">Cell membrane</keyword>
<accession>A0A154LA23</accession>
<dbReference type="GO" id="GO:0015031">
    <property type="term" value="P:protein transport"/>
    <property type="evidence" value="ECO:0007669"/>
    <property type="project" value="InterPro"/>
</dbReference>
<keyword evidence="8 9" id="KW-0472">Membrane</keyword>
<evidence type="ECO:0000256" key="5">
    <source>
        <dbReference type="ARBA" id="ARBA00022519"/>
    </source>
</evidence>
<dbReference type="RefSeq" id="WP_062949233.1">
    <property type="nucleotide sequence ID" value="NZ_CP136684.1"/>
</dbReference>
<proteinExistence type="inferred from homology"/>
<comment type="similarity">
    <text evidence="2 9">Belongs to the membrane fusion protein (MFP) (TC 8.A.1) family.</text>
</comment>
<evidence type="ECO:0000259" key="11">
    <source>
        <dbReference type="Pfam" id="PF25994"/>
    </source>
</evidence>
<keyword evidence="7 9" id="KW-1133">Transmembrane helix</keyword>
<evidence type="ECO:0000256" key="6">
    <source>
        <dbReference type="ARBA" id="ARBA00022692"/>
    </source>
</evidence>
<dbReference type="Proteomes" id="UP000076335">
    <property type="component" value="Unassembled WGS sequence"/>
</dbReference>
<feature type="transmembrane region" description="Helical" evidence="9">
    <location>
        <begin position="41"/>
        <end position="61"/>
    </location>
</feature>
<comment type="caution">
    <text evidence="13">The sequence shown here is derived from an EMBL/GenBank/DDBJ whole genome shotgun (WGS) entry which is preliminary data.</text>
</comment>
<dbReference type="EMBL" id="LPVY01000003">
    <property type="protein sequence ID" value="KZB68266.1"/>
    <property type="molecule type" value="Genomic_DNA"/>
</dbReference>
<feature type="coiled-coil region" evidence="10">
    <location>
        <begin position="250"/>
        <end position="313"/>
    </location>
</feature>
<evidence type="ECO:0000256" key="3">
    <source>
        <dbReference type="ARBA" id="ARBA00022448"/>
    </source>
</evidence>
<feature type="domain" description="AprE-like long alpha-helical hairpin" evidence="11">
    <location>
        <begin position="118"/>
        <end position="306"/>
    </location>
</feature>
<feature type="domain" description="AprE-like beta-barrel" evidence="12">
    <location>
        <begin position="348"/>
        <end position="435"/>
    </location>
</feature>
<evidence type="ECO:0000256" key="4">
    <source>
        <dbReference type="ARBA" id="ARBA00022475"/>
    </source>
</evidence>
<keyword evidence="6 9" id="KW-0812">Transmembrane</keyword>
<comment type="subcellular location">
    <subcellularLocation>
        <location evidence="1 9">Cell inner membrane</location>
        <topology evidence="1 9">Single-pass membrane protein</topology>
    </subcellularLocation>
</comment>
<organism evidence="13 14">
    <name type="scientific">Thalassospira lucentensis</name>
    <dbReference type="NCBI Taxonomy" id="168935"/>
    <lineage>
        <taxon>Bacteria</taxon>
        <taxon>Pseudomonadati</taxon>
        <taxon>Pseudomonadota</taxon>
        <taxon>Alphaproteobacteria</taxon>
        <taxon>Rhodospirillales</taxon>
        <taxon>Thalassospiraceae</taxon>
        <taxon>Thalassospira</taxon>
    </lineage>
</organism>
<dbReference type="OrthoDB" id="9810980at2"/>
<dbReference type="InterPro" id="IPR058781">
    <property type="entry name" value="HH_AprE-like"/>
</dbReference>
<reference evidence="13 14" key="1">
    <citation type="submission" date="2015-12" db="EMBL/GenBank/DDBJ databases">
        <title>Genome sequence of Thalassospira lucentensis MCCC 1A02072.</title>
        <authorList>
            <person name="Lu L."/>
            <person name="Lai Q."/>
            <person name="Shao Z."/>
            <person name="Qian P."/>
        </authorList>
    </citation>
    <scope>NUCLEOTIDE SEQUENCE [LARGE SCALE GENOMIC DNA]</scope>
    <source>
        <strain evidence="13 14">MCCC 1A02072</strain>
    </source>
</reference>
<dbReference type="Pfam" id="PF25994">
    <property type="entry name" value="HH_AprE"/>
    <property type="match status" value="1"/>
</dbReference>
<keyword evidence="5 9" id="KW-0997">Cell inner membrane</keyword>
<dbReference type="AlphaFoldDB" id="A0A154LA23"/>
<dbReference type="PANTHER" id="PTHR30386:SF17">
    <property type="entry name" value="ALKALINE PROTEASE SECRETION PROTEIN APRE"/>
    <property type="match status" value="1"/>
</dbReference>
<dbReference type="Pfam" id="PF26002">
    <property type="entry name" value="Beta-barrel_AprE"/>
    <property type="match status" value="1"/>
</dbReference>
<dbReference type="PRINTS" id="PR01490">
    <property type="entry name" value="RTXTOXIND"/>
</dbReference>
<dbReference type="Gene3D" id="2.40.30.170">
    <property type="match status" value="1"/>
</dbReference>
<dbReference type="InterPro" id="IPR050739">
    <property type="entry name" value="MFP"/>
</dbReference>
<evidence type="ECO:0000256" key="1">
    <source>
        <dbReference type="ARBA" id="ARBA00004377"/>
    </source>
</evidence>
<dbReference type="InterPro" id="IPR058982">
    <property type="entry name" value="Beta-barrel_AprE"/>
</dbReference>
<evidence type="ECO:0000313" key="14">
    <source>
        <dbReference type="Proteomes" id="UP000076335"/>
    </source>
</evidence>
<evidence type="ECO:0000256" key="7">
    <source>
        <dbReference type="ARBA" id="ARBA00022989"/>
    </source>
</evidence>
<evidence type="ECO:0000256" key="2">
    <source>
        <dbReference type="ARBA" id="ARBA00009477"/>
    </source>
</evidence>
<protein>
    <recommendedName>
        <fullName evidence="9">Membrane fusion protein (MFP) family protein</fullName>
    </recommendedName>
</protein>